<accession>A0A1S7UL38</accession>
<feature type="repeat" description="ANK" evidence="3">
    <location>
        <begin position="538"/>
        <end position="570"/>
    </location>
</feature>
<dbReference type="PRINTS" id="PR01415">
    <property type="entry name" value="ANKYRIN"/>
</dbReference>
<name>A0A1S7UL38_ROSNE</name>
<dbReference type="PROSITE" id="PS50088">
    <property type="entry name" value="ANK_REPEAT"/>
    <property type="match status" value="4"/>
</dbReference>
<feature type="repeat" description="ANK" evidence="3">
    <location>
        <begin position="571"/>
        <end position="595"/>
    </location>
</feature>
<dbReference type="InterPro" id="IPR036770">
    <property type="entry name" value="Ankyrin_rpt-contain_sf"/>
</dbReference>
<dbReference type="OMA" id="GETHIME"/>
<dbReference type="PANTHER" id="PTHR24198">
    <property type="entry name" value="ANKYRIN REPEAT AND PROTEIN KINASE DOMAIN-CONTAINING PROTEIN"/>
    <property type="match status" value="1"/>
</dbReference>
<dbReference type="InterPro" id="IPR002110">
    <property type="entry name" value="Ankyrin_rpt"/>
</dbReference>
<dbReference type="STRING" id="77044.A0A1S7UL38"/>
<dbReference type="EMBL" id="DF977451">
    <property type="protein sequence ID" value="GAP84015.2"/>
    <property type="molecule type" value="Genomic_DNA"/>
</dbReference>
<evidence type="ECO:0000256" key="3">
    <source>
        <dbReference type="PROSITE-ProRule" id="PRU00023"/>
    </source>
</evidence>
<dbReference type="Pfam" id="PF00023">
    <property type="entry name" value="Ank"/>
    <property type="match status" value="1"/>
</dbReference>
<proteinExistence type="predicted"/>
<feature type="repeat" description="ANK" evidence="3">
    <location>
        <begin position="330"/>
        <end position="351"/>
    </location>
</feature>
<evidence type="ECO:0000313" key="6">
    <source>
        <dbReference type="Proteomes" id="UP000054516"/>
    </source>
</evidence>
<organism evidence="5">
    <name type="scientific">Rosellinia necatrix</name>
    <name type="common">White root-rot fungus</name>
    <dbReference type="NCBI Taxonomy" id="77044"/>
    <lineage>
        <taxon>Eukaryota</taxon>
        <taxon>Fungi</taxon>
        <taxon>Dikarya</taxon>
        <taxon>Ascomycota</taxon>
        <taxon>Pezizomycotina</taxon>
        <taxon>Sordariomycetes</taxon>
        <taxon>Xylariomycetidae</taxon>
        <taxon>Xylariales</taxon>
        <taxon>Xylariaceae</taxon>
        <taxon>Rosellinia</taxon>
    </lineage>
</organism>
<evidence type="ECO:0000259" key="4">
    <source>
        <dbReference type="Pfam" id="PF22939"/>
    </source>
</evidence>
<evidence type="ECO:0000256" key="1">
    <source>
        <dbReference type="ARBA" id="ARBA00022737"/>
    </source>
</evidence>
<gene>
    <name evidence="5" type="ORF">SAMD00023353_0602140</name>
</gene>
<keyword evidence="2 3" id="KW-0040">ANK repeat</keyword>
<feature type="domain" description="GPI inositol-deacylase winged helix" evidence="4">
    <location>
        <begin position="136"/>
        <end position="209"/>
    </location>
</feature>
<dbReference type="SMART" id="SM00248">
    <property type="entry name" value="ANK"/>
    <property type="match status" value="12"/>
</dbReference>
<dbReference type="InterPro" id="IPR054471">
    <property type="entry name" value="GPIID_WHD"/>
</dbReference>
<keyword evidence="1" id="KW-0677">Repeat</keyword>
<protein>
    <submittedName>
        <fullName evidence="5">Putative ankyrin repeat domain-containing protein 50</fullName>
    </submittedName>
</protein>
<dbReference type="Pfam" id="PF13637">
    <property type="entry name" value="Ank_4"/>
    <property type="match status" value="1"/>
</dbReference>
<dbReference type="Pfam" id="PF22939">
    <property type="entry name" value="WHD_GPIID"/>
    <property type="match status" value="1"/>
</dbReference>
<dbReference type="SUPFAM" id="SSF48403">
    <property type="entry name" value="Ankyrin repeat"/>
    <property type="match status" value="2"/>
</dbReference>
<dbReference type="Proteomes" id="UP000054516">
    <property type="component" value="Unassembled WGS sequence"/>
</dbReference>
<dbReference type="PANTHER" id="PTHR24198:SF165">
    <property type="entry name" value="ANKYRIN REPEAT-CONTAINING PROTEIN-RELATED"/>
    <property type="match status" value="1"/>
</dbReference>
<dbReference type="AlphaFoldDB" id="A0A1S7UL38"/>
<dbReference type="PROSITE" id="PS50297">
    <property type="entry name" value="ANK_REP_REGION"/>
    <property type="match status" value="4"/>
</dbReference>
<keyword evidence="6" id="KW-1185">Reference proteome</keyword>
<feature type="repeat" description="ANK" evidence="3">
    <location>
        <begin position="503"/>
        <end position="528"/>
    </location>
</feature>
<evidence type="ECO:0000313" key="5">
    <source>
        <dbReference type="EMBL" id="GAP84015.2"/>
    </source>
</evidence>
<sequence length="732" mass="80917">MLISEILDLQATCAVNIFATSRFIPGITERFEHASKLEIRASKQDVCTYIDNHMLHLPSFVKRDGELQDEIKNEIFKAADGMFLLAKLHLDSLIGKRSLKAVRQALKILPSGSNALHQAYRDAMSRIESQVPDQIELAKQVLLWISCSKRPLTTSELQHALAVEVGKDEIDPENFPHVEDMVSACAGLVTVDEQSKIVRLVHHTTQEFFEQMQTHWFPNAHNDIATVCITYLSFSVFDAGFCQSESECEESLLLNSLYDYAAHHWGHHARAAAIETSDLVLEFLQSEPKVSSQTVARLVTGMHLAAYFGLRDTVVALLAIGNEPDPWDTDGRTPLSYAAARGHEAVVALLLANKSMSPDSKDLVHGWTPLWHAVVGAQVAVVKLLLDNDAIDPNCISHHGRTPLSWAAEKGCDAIVSLLVDNEQVHLNAIDPECGWTPLCWAAGNGHHEVIKLLLGKPEVNPNAKDIEYGRTALSWAAERGHKAAVKALVTANQVELNSKSKYGRTPLWFAKERGHREIVDLLLSHNAVDPCLEYSEYGQIPLWYAAEIGHEATVKLLLDSGGHPNMKSEFGRTPLSHAAERGHEVIVRLLLGDGKADPDIKDSVYERTPLSWAAANGHESVVKLLLQQKSVKPDSKSKHGTPLSWAARFGHEAAVRLLLAKDNVNPDSKCHCQRTPLSYAAEKGHEAIVKLLLGRSEVNPSSKDSKYGRTPLSWARVNRQEAIVKLLNENC</sequence>
<dbReference type="OrthoDB" id="1577640at2759"/>
<dbReference type="Pfam" id="PF12796">
    <property type="entry name" value="Ank_2"/>
    <property type="match status" value="4"/>
</dbReference>
<reference evidence="5" key="1">
    <citation type="submission" date="2016-03" db="EMBL/GenBank/DDBJ databases">
        <title>Draft genome sequence of Rosellinia necatrix.</title>
        <authorList>
            <person name="Kanematsu S."/>
        </authorList>
    </citation>
    <scope>NUCLEOTIDE SEQUENCE [LARGE SCALE GENOMIC DNA]</scope>
    <source>
        <strain evidence="5">W97</strain>
    </source>
</reference>
<dbReference type="Gene3D" id="1.25.40.20">
    <property type="entry name" value="Ankyrin repeat-containing domain"/>
    <property type="match status" value="4"/>
</dbReference>
<evidence type="ECO:0000256" key="2">
    <source>
        <dbReference type="ARBA" id="ARBA00023043"/>
    </source>
</evidence>